<reference evidence="1" key="1">
    <citation type="submission" date="2022-07" db="EMBL/GenBank/DDBJ databases">
        <title>Genome Sequence of Lecanicillium saksenae.</title>
        <authorList>
            <person name="Buettner E."/>
        </authorList>
    </citation>
    <scope>NUCLEOTIDE SEQUENCE</scope>
    <source>
        <strain evidence="1">VT-O1</strain>
    </source>
</reference>
<evidence type="ECO:0000313" key="1">
    <source>
        <dbReference type="EMBL" id="KAJ3472113.1"/>
    </source>
</evidence>
<sequence>MALAHLKKLQELTIIPMYALDASLSSYEDGLADDDFIALFAELRDLQVLQFEVQCRISQKAFYSLAGSCPSLLTCTLLSDLYLRDMEYGMKPDVVFRNLVGLSLIGLVGNRLTGMVIDIDGDAKDQVELFRRFMPNLEELSLHSEDIFSQAVSDVFDNRNGESDLEEMSDRE</sequence>
<gene>
    <name evidence="1" type="ORF">NLG97_g11274</name>
</gene>
<keyword evidence="2" id="KW-1185">Reference proteome</keyword>
<dbReference type="EMBL" id="JANAKD010003464">
    <property type="protein sequence ID" value="KAJ3472113.1"/>
    <property type="molecule type" value="Genomic_DNA"/>
</dbReference>
<dbReference type="Proteomes" id="UP001148737">
    <property type="component" value="Unassembled WGS sequence"/>
</dbReference>
<accession>A0ACC1QCM8</accession>
<evidence type="ECO:0000313" key="2">
    <source>
        <dbReference type="Proteomes" id="UP001148737"/>
    </source>
</evidence>
<organism evidence="1 2">
    <name type="scientific">Lecanicillium saksenae</name>
    <dbReference type="NCBI Taxonomy" id="468837"/>
    <lineage>
        <taxon>Eukaryota</taxon>
        <taxon>Fungi</taxon>
        <taxon>Dikarya</taxon>
        <taxon>Ascomycota</taxon>
        <taxon>Pezizomycotina</taxon>
        <taxon>Sordariomycetes</taxon>
        <taxon>Hypocreomycetidae</taxon>
        <taxon>Hypocreales</taxon>
        <taxon>Cordycipitaceae</taxon>
        <taxon>Lecanicillium</taxon>
    </lineage>
</organism>
<comment type="caution">
    <text evidence="1">The sequence shown here is derived from an EMBL/GenBank/DDBJ whole genome shotgun (WGS) entry which is preliminary data.</text>
</comment>
<proteinExistence type="predicted"/>
<name>A0ACC1QCM8_9HYPO</name>
<protein>
    <submittedName>
        <fullName evidence="1">Uncharacterized protein</fullName>
    </submittedName>
</protein>